<dbReference type="AlphaFoldDB" id="A0A0M2HEX3"/>
<evidence type="ECO:0000313" key="2">
    <source>
        <dbReference type="EMBL" id="KJL43271.1"/>
    </source>
</evidence>
<dbReference type="PATRIC" id="fig|92835.4.peg.894"/>
<evidence type="ECO:0000256" key="1">
    <source>
        <dbReference type="SAM" id="MobiDB-lite"/>
    </source>
</evidence>
<sequence>MPRTAATACLEGAPAMTRRLSPLAAAAGLVLLLGGMLTACATPAGSGSGSGSGVSPSGSSSAPAATGGSDDATGGDDADVDAAWLDAGRLIGVVTYGSSTCVPEVGEVTLDGAVLTVELIDDAEAACTRDFVPRVNVVGAADIDPNQELEVRVIGDAYAGDADLDALPADLVGGAETDYLPSAGWTDEDGQFVILTWGSSGCPPEIASVEATGATEVTATFVDPPADQVCTMDMAPRALVAAVAGVEDEDALVELVLTGGEFTGQRVTILPN</sequence>
<proteinExistence type="predicted"/>
<comment type="caution">
    <text evidence="2">The sequence shown here is derived from an EMBL/GenBank/DDBJ whole genome shotgun (WGS) entry which is preliminary data.</text>
</comment>
<name>A0A0M2HEX3_9MICO</name>
<feature type="region of interest" description="Disordered" evidence="1">
    <location>
        <begin position="45"/>
        <end position="77"/>
    </location>
</feature>
<dbReference type="Proteomes" id="UP000033956">
    <property type="component" value="Unassembled WGS sequence"/>
</dbReference>
<evidence type="ECO:0000313" key="3">
    <source>
        <dbReference type="Proteomes" id="UP000033956"/>
    </source>
</evidence>
<feature type="compositionally biased region" description="Low complexity" evidence="1">
    <location>
        <begin position="53"/>
        <end position="72"/>
    </location>
</feature>
<keyword evidence="3" id="KW-1185">Reference proteome</keyword>
<dbReference type="STRING" id="92835.RS81_00875"/>
<protein>
    <submittedName>
        <fullName evidence="2">Uncharacterized protein</fullName>
    </submittedName>
</protein>
<dbReference type="EMBL" id="JYIZ01000038">
    <property type="protein sequence ID" value="KJL43271.1"/>
    <property type="molecule type" value="Genomic_DNA"/>
</dbReference>
<gene>
    <name evidence="2" type="ORF">RS81_00875</name>
</gene>
<reference evidence="2 3" key="1">
    <citation type="submission" date="2015-02" db="EMBL/GenBank/DDBJ databases">
        <title>Draft genome sequences of ten Microbacterium spp. with emphasis on heavy metal contaminated environments.</title>
        <authorList>
            <person name="Corretto E."/>
        </authorList>
    </citation>
    <scope>NUCLEOTIDE SEQUENCE [LARGE SCALE GENOMIC DNA]</scope>
    <source>
        <strain evidence="2 3">DSM 12510</strain>
    </source>
</reference>
<organism evidence="2 3">
    <name type="scientific">Microbacterium terrae</name>
    <dbReference type="NCBI Taxonomy" id="69369"/>
    <lineage>
        <taxon>Bacteria</taxon>
        <taxon>Bacillati</taxon>
        <taxon>Actinomycetota</taxon>
        <taxon>Actinomycetes</taxon>
        <taxon>Micrococcales</taxon>
        <taxon>Microbacteriaceae</taxon>
        <taxon>Microbacterium</taxon>
    </lineage>
</organism>
<accession>A0A0M2HEX3</accession>